<dbReference type="OrthoDB" id="7630100at2"/>
<evidence type="ECO:0008006" key="4">
    <source>
        <dbReference type="Google" id="ProtNLM"/>
    </source>
</evidence>
<evidence type="ECO:0000313" key="3">
    <source>
        <dbReference type="Proteomes" id="UP000070107"/>
    </source>
</evidence>
<organism evidence="2 3">
    <name type="scientific">Paramesorhizobium deserti</name>
    <dbReference type="NCBI Taxonomy" id="1494590"/>
    <lineage>
        <taxon>Bacteria</taxon>
        <taxon>Pseudomonadati</taxon>
        <taxon>Pseudomonadota</taxon>
        <taxon>Alphaproteobacteria</taxon>
        <taxon>Hyphomicrobiales</taxon>
        <taxon>Phyllobacteriaceae</taxon>
        <taxon>Paramesorhizobium</taxon>
    </lineage>
</organism>
<feature type="chain" id="PRO_5007465535" description="DUF3108 domain-containing protein" evidence="1">
    <location>
        <begin position="32"/>
        <end position="268"/>
    </location>
</feature>
<gene>
    <name evidence="2" type="ORF">ATN84_05985</name>
</gene>
<keyword evidence="3" id="KW-1185">Reference proteome</keyword>
<feature type="signal peptide" evidence="1">
    <location>
        <begin position="1"/>
        <end position="31"/>
    </location>
</feature>
<name>A0A135I1F9_9HYPH</name>
<dbReference type="Proteomes" id="UP000070107">
    <property type="component" value="Unassembled WGS sequence"/>
</dbReference>
<proteinExistence type="predicted"/>
<evidence type="ECO:0000313" key="2">
    <source>
        <dbReference type="EMBL" id="KXF79265.1"/>
    </source>
</evidence>
<reference evidence="2 3" key="1">
    <citation type="submission" date="2015-11" db="EMBL/GenBank/DDBJ databases">
        <title>Draft genome sequence of Paramesorhizobium deserti A-3-E, a strain highly resistant to diverse beta-lactam antibiotics.</title>
        <authorList>
            <person name="Lv R."/>
            <person name="Yang X."/>
            <person name="Fang N."/>
            <person name="Guo J."/>
            <person name="Luo X."/>
            <person name="Peng F."/>
            <person name="Yang R."/>
            <person name="Cui Y."/>
            <person name="Fang C."/>
            <person name="Song Y."/>
        </authorList>
    </citation>
    <scope>NUCLEOTIDE SEQUENCE [LARGE SCALE GENOMIC DNA]</scope>
    <source>
        <strain evidence="2 3">A-3-E</strain>
    </source>
</reference>
<accession>A0A135I1F9</accession>
<dbReference type="STRING" id="1494590.ATN84_05985"/>
<dbReference type="InterPro" id="IPR021457">
    <property type="entry name" value="DUF3108"/>
</dbReference>
<dbReference type="AlphaFoldDB" id="A0A135I1F9"/>
<keyword evidence="1" id="KW-0732">Signal</keyword>
<comment type="caution">
    <text evidence="2">The sequence shown here is derived from an EMBL/GenBank/DDBJ whole genome shotgun (WGS) entry which is preliminary data.</text>
</comment>
<dbReference type="Pfam" id="PF11306">
    <property type="entry name" value="DUF3108"/>
    <property type="match status" value="1"/>
</dbReference>
<dbReference type="EMBL" id="LNTU01000001">
    <property type="protein sequence ID" value="KXF79265.1"/>
    <property type="molecule type" value="Genomic_DNA"/>
</dbReference>
<protein>
    <recommendedName>
        <fullName evidence="4">DUF3108 domain-containing protein</fullName>
    </recommendedName>
</protein>
<evidence type="ECO:0000256" key="1">
    <source>
        <dbReference type="SAM" id="SignalP"/>
    </source>
</evidence>
<sequence length="268" mass="28401">MASSMGILRRAGATAMISGLALAFAANSAFAAETYRTWYEVSIFGLNIAKSGFETKVNDGSYDLSGKLSSSGVARIFDKTDGTIRVTGSASGASVVPASYEVKYKNGKKNKRTVIDFSGDGTVSQVENTPPVKKRAPWVETGPNDLKSVADPLSGLMIRATDLKSVCGRTLHIFDGQTRADLQLSYAGIKPFTTKGFKGDAVTCSVKFVPISGYQKGKEAIEYLKNKSKISISFASLGDSGIYAPVAASIGTQIGTVSVFANRFEKIN</sequence>